<evidence type="ECO:0000256" key="4">
    <source>
        <dbReference type="ARBA" id="ARBA00022989"/>
    </source>
</evidence>
<name>A0A516X8W9_9ACTN</name>
<dbReference type="Gene3D" id="3.40.50.300">
    <property type="entry name" value="P-loop containing nucleotide triphosphate hydrolases"/>
    <property type="match status" value="1"/>
</dbReference>
<keyword evidence="9" id="KW-1185">Reference proteome</keyword>
<sequence>MSTPASRSERQIMPIWFAPVATLLVGVVVAVVGGGVLAGVLSGVGVVWPPHGLVGVGQLLAGLVSSASDPGAAWAPHPSPGSPVIVWACIGAVGAVYTAAAISVAVWLSGRRMDRRHAREGFAGAAELRRRSLTEAKAREGGFAARVSLAGLPRHQRRRVPSSDLAVDVGNVVGAREHMWAQFRDGALVEGPTGSGKTWRIAWHRVVGAPGFCLATTTKPDLLSSTVAERAERGDVYVFDPENICAWPYRLRWSIIAGCDDPDTALRRAEALVQAMPIDDAKNGAYFTAKSIVLMRCYLYAAARLDASLRTLRTWASRRQVPEVREVLTRERPDWAAELEQTLGSSADSSEDIIGATSRLLEPLASPVLMDALDVSVADSADLRSIIADGTNTLYLLSEGSSASAAPFVAALAAEVHHIAKQHALSLPGERLDPPAMLILDELNNVAPVPRLPSLITDSGGRGLCIWGFVHSEAQNKDRWGQVGGRRLTTESPMRIVLPGLADDQELASLSRLIGDRDDFYSRQAGPRRVPILPAAEIRQMPADRALVIYRGAKPALVSLPTVWDTPALRERVTASRDYYESHCRQEPAHA</sequence>
<keyword evidence="3 6" id="KW-0812">Transmembrane</keyword>
<dbReference type="InterPro" id="IPR051539">
    <property type="entry name" value="T4SS-coupling_protein"/>
</dbReference>
<comment type="subcellular location">
    <subcellularLocation>
        <location evidence="1">Cell membrane</location>
        <topology evidence="1">Multi-pass membrane protein</topology>
    </subcellularLocation>
</comment>
<feature type="transmembrane region" description="Helical" evidence="6">
    <location>
        <begin position="84"/>
        <end position="109"/>
    </location>
</feature>
<evidence type="ECO:0000259" key="7">
    <source>
        <dbReference type="Pfam" id="PF12696"/>
    </source>
</evidence>
<dbReference type="EMBL" id="CP041766">
    <property type="protein sequence ID" value="QDQ99520.1"/>
    <property type="molecule type" value="Genomic_DNA"/>
</dbReference>
<gene>
    <name evidence="8" type="ORF">FO059_18160</name>
</gene>
<evidence type="ECO:0000256" key="3">
    <source>
        <dbReference type="ARBA" id="ARBA00022692"/>
    </source>
</evidence>
<keyword evidence="4 6" id="KW-1133">Transmembrane helix</keyword>
<organism evidence="8 9">
    <name type="scientific">Tomitella fengzijianii</name>
    <dbReference type="NCBI Taxonomy" id="2597660"/>
    <lineage>
        <taxon>Bacteria</taxon>
        <taxon>Bacillati</taxon>
        <taxon>Actinomycetota</taxon>
        <taxon>Actinomycetes</taxon>
        <taxon>Mycobacteriales</taxon>
        <taxon>Tomitella</taxon>
    </lineage>
</organism>
<reference evidence="8 9" key="1">
    <citation type="submission" date="2019-07" db="EMBL/GenBank/DDBJ databases">
        <title>Tomitella cavernea sp. nov., an actinomycete isolated from soil.</title>
        <authorList>
            <person name="Cheng J."/>
        </authorList>
    </citation>
    <scope>NUCLEOTIDE SEQUENCE [LARGE SCALE GENOMIC DNA]</scope>
    <source>
        <strain evidence="8 9">HY188</strain>
        <plasmid evidence="8 9">unnamed</plasmid>
    </source>
</reference>
<keyword evidence="5 6" id="KW-0472">Membrane</keyword>
<evidence type="ECO:0000256" key="6">
    <source>
        <dbReference type="SAM" id="Phobius"/>
    </source>
</evidence>
<dbReference type="PANTHER" id="PTHR37937:SF1">
    <property type="entry name" value="CONJUGATIVE TRANSFER: DNA TRANSPORT"/>
    <property type="match status" value="1"/>
</dbReference>
<dbReference type="PANTHER" id="PTHR37937">
    <property type="entry name" value="CONJUGATIVE TRANSFER: DNA TRANSPORT"/>
    <property type="match status" value="1"/>
</dbReference>
<dbReference type="InterPro" id="IPR032689">
    <property type="entry name" value="TraG-D_C"/>
</dbReference>
<evidence type="ECO:0000313" key="9">
    <source>
        <dbReference type="Proteomes" id="UP000317344"/>
    </source>
</evidence>
<protein>
    <submittedName>
        <fullName evidence="8">Type IV secretory system conjugative DNA transfer family protein</fullName>
    </submittedName>
</protein>
<feature type="domain" description="TraD/TraG TraM recognition site" evidence="7">
    <location>
        <begin position="435"/>
        <end position="542"/>
    </location>
</feature>
<evidence type="ECO:0000256" key="1">
    <source>
        <dbReference type="ARBA" id="ARBA00004651"/>
    </source>
</evidence>
<keyword evidence="8" id="KW-0614">Plasmid</keyword>
<dbReference type="SUPFAM" id="SSF52540">
    <property type="entry name" value="P-loop containing nucleoside triphosphate hydrolases"/>
    <property type="match status" value="1"/>
</dbReference>
<dbReference type="AlphaFoldDB" id="A0A516X8W9"/>
<dbReference type="RefSeq" id="WP_143910923.1">
    <property type="nucleotide sequence ID" value="NZ_CP041766.1"/>
</dbReference>
<reference evidence="8 9" key="2">
    <citation type="submission" date="2019-07" db="EMBL/GenBank/DDBJ databases">
        <authorList>
            <person name="Huang Y."/>
        </authorList>
    </citation>
    <scope>NUCLEOTIDE SEQUENCE [LARGE SCALE GENOMIC DNA]</scope>
    <source>
        <strain evidence="8 9">HY188</strain>
        <plasmid evidence="8 9">unnamed</plasmid>
    </source>
</reference>
<proteinExistence type="predicted"/>
<evidence type="ECO:0000256" key="2">
    <source>
        <dbReference type="ARBA" id="ARBA00022475"/>
    </source>
</evidence>
<feature type="transmembrane region" description="Helical" evidence="6">
    <location>
        <begin position="12"/>
        <end position="41"/>
    </location>
</feature>
<dbReference type="CDD" id="cd01127">
    <property type="entry name" value="TrwB_TraG_TraD_VirD4"/>
    <property type="match status" value="1"/>
</dbReference>
<dbReference type="Pfam" id="PF12696">
    <property type="entry name" value="TraG-D_C"/>
    <property type="match status" value="1"/>
</dbReference>
<dbReference type="InterPro" id="IPR027417">
    <property type="entry name" value="P-loop_NTPase"/>
</dbReference>
<geneLocation type="plasmid" evidence="8">
    <name>unnamed</name>
</geneLocation>
<evidence type="ECO:0000313" key="8">
    <source>
        <dbReference type="EMBL" id="QDQ99520.1"/>
    </source>
</evidence>
<dbReference type="Proteomes" id="UP000317344">
    <property type="component" value="Plasmid unnamed"/>
</dbReference>
<keyword evidence="2" id="KW-1003">Cell membrane</keyword>
<accession>A0A516X8W9</accession>
<dbReference type="KEGG" id="toy:FO059_18160"/>
<dbReference type="OrthoDB" id="226701at2"/>
<evidence type="ECO:0000256" key="5">
    <source>
        <dbReference type="ARBA" id="ARBA00023136"/>
    </source>
</evidence>
<dbReference type="GO" id="GO:0005886">
    <property type="term" value="C:plasma membrane"/>
    <property type="evidence" value="ECO:0007669"/>
    <property type="project" value="UniProtKB-SubCell"/>
</dbReference>